<protein>
    <submittedName>
        <fullName evidence="2">Uncharacterized protein</fullName>
    </submittedName>
</protein>
<reference evidence="2" key="1">
    <citation type="journal article" date="2023" name="Science">
        <title>Genome structures resolve the early diversification of teleost fishes.</title>
        <authorList>
            <person name="Parey E."/>
            <person name="Louis A."/>
            <person name="Montfort J."/>
            <person name="Bouchez O."/>
            <person name="Roques C."/>
            <person name="Iampietro C."/>
            <person name="Lluch J."/>
            <person name="Castinel A."/>
            <person name="Donnadieu C."/>
            <person name="Desvignes T."/>
            <person name="Floi Bucao C."/>
            <person name="Jouanno E."/>
            <person name="Wen M."/>
            <person name="Mejri S."/>
            <person name="Dirks R."/>
            <person name="Jansen H."/>
            <person name="Henkel C."/>
            <person name="Chen W.J."/>
            <person name="Zahm M."/>
            <person name="Cabau C."/>
            <person name="Klopp C."/>
            <person name="Thompson A.W."/>
            <person name="Robinson-Rechavi M."/>
            <person name="Braasch I."/>
            <person name="Lecointre G."/>
            <person name="Bobe J."/>
            <person name="Postlethwait J.H."/>
            <person name="Berthelot C."/>
            <person name="Roest Crollius H."/>
            <person name="Guiguen Y."/>
        </authorList>
    </citation>
    <scope>NUCLEOTIDE SEQUENCE</scope>
    <source>
        <strain evidence="2">WJC10195</strain>
    </source>
</reference>
<organism evidence="2 3">
    <name type="scientific">Synaphobranchus kaupii</name>
    <name type="common">Kaup's arrowtooth eel</name>
    <dbReference type="NCBI Taxonomy" id="118154"/>
    <lineage>
        <taxon>Eukaryota</taxon>
        <taxon>Metazoa</taxon>
        <taxon>Chordata</taxon>
        <taxon>Craniata</taxon>
        <taxon>Vertebrata</taxon>
        <taxon>Euteleostomi</taxon>
        <taxon>Actinopterygii</taxon>
        <taxon>Neopterygii</taxon>
        <taxon>Teleostei</taxon>
        <taxon>Anguilliformes</taxon>
        <taxon>Synaphobranchidae</taxon>
        <taxon>Synaphobranchus</taxon>
    </lineage>
</organism>
<comment type="caution">
    <text evidence="2">The sequence shown here is derived from an EMBL/GenBank/DDBJ whole genome shotgun (WGS) entry which is preliminary data.</text>
</comment>
<evidence type="ECO:0000313" key="2">
    <source>
        <dbReference type="EMBL" id="KAJ8338562.1"/>
    </source>
</evidence>
<accession>A0A9Q1EGV3</accession>
<dbReference type="AlphaFoldDB" id="A0A9Q1EGV3"/>
<evidence type="ECO:0000313" key="3">
    <source>
        <dbReference type="Proteomes" id="UP001152622"/>
    </source>
</evidence>
<feature type="compositionally biased region" description="Basic and acidic residues" evidence="1">
    <location>
        <begin position="28"/>
        <end position="44"/>
    </location>
</feature>
<name>A0A9Q1EGV3_SYNKA</name>
<dbReference type="EMBL" id="JAINUF010000018">
    <property type="protein sequence ID" value="KAJ8338562.1"/>
    <property type="molecule type" value="Genomic_DNA"/>
</dbReference>
<evidence type="ECO:0000256" key="1">
    <source>
        <dbReference type="SAM" id="MobiDB-lite"/>
    </source>
</evidence>
<proteinExistence type="predicted"/>
<dbReference type="Proteomes" id="UP001152622">
    <property type="component" value="Chromosome 18"/>
</dbReference>
<gene>
    <name evidence="2" type="ORF">SKAU_G00375280</name>
</gene>
<feature type="region of interest" description="Disordered" evidence="1">
    <location>
        <begin position="20"/>
        <end position="49"/>
    </location>
</feature>
<keyword evidence="3" id="KW-1185">Reference proteome</keyword>
<sequence length="89" mass="9637">MRASVTKPAVRVKHVGVEAREPLVPVSEPHDATPRPGRHNGDRGRTKRGFIASCNNGAIERSWDEDFRALVVTHNVNDAVEEGVLSGGV</sequence>